<accession>A0AAN9VEN1</accession>
<proteinExistence type="predicted"/>
<comment type="caution">
    <text evidence="2">The sequence shown here is derived from an EMBL/GenBank/DDBJ whole genome shotgun (WGS) entry which is preliminary data.</text>
</comment>
<feature type="region of interest" description="Disordered" evidence="1">
    <location>
        <begin position="10"/>
        <end position="48"/>
    </location>
</feature>
<protein>
    <submittedName>
        <fullName evidence="2">Uncharacterized protein</fullName>
    </submittedName>
</protein>
<keyword evidence="3" id="KW-1185">Reference proteome</keyword>
<sequence length="128" mass="13687">MICHNRVAIAELGTGDPSQSPDRGGTGSGEEEGRGMAGRRSQRASINHEGQMSDCVCAYIDHREPICGGGRGRDARPGLLCAPRLASPRLASPRPAPPRPAAPRLAPPRAQPLRTKYGSDRRKNADKR</sequence>
<dbReference type="Proteomes" id="UP001378592">
    <property type="component" value="Unassembled WGS sequence"/>
</dbReference>
<dbReference type="EMBL" id="JAZDUA010000368">
    <property type="protein sequence ID" value="KAK7793664.1"/>
    <property type="molecule type" value="Genomic_DNA"/>
</dbReference>
<organism evidence="2 3">
    <name type="scientific">Gryllus longicercus</name>
    <dbReference type="NCBI Taxonomy" id="2509291"/>
    <lineage>
        <taxon>Eukaryota</taxon>
        <taxon>Metazoa</taxon>
        <taxon>Ecdysozoa</taxon>
        <taxon>Arthropoda</taxon>
        <taxon>Hexapoda</taxon>
        <taxon>Insecta</taxon>
        <taxon>Pterygota</taxon>
        <taxon>Neoptera</taxon>
        <taxon>Polyneoptera</taxon>
        <taxon>Orthoptera</taxon>
        <taxon>Ensifera</taxon>
        <taxon>Gryllidea</taxon>
        <taxon>Grylloidea</taxon>
        <taxon>Gryllidae</taxon>
        <taxon>Gryllinae</taxon>
        <taxon>Gryllus</taxon>
    </lineage>
</organism>
<reference evidence="2 3" key="1">
    <citation type="submission" date="2024-03" db="EMBL/GenBank/DDBJ databases">
        <title>The genome assembly and annotation of the cricket Gryllus longicercus Weissman &amp; Gray.</title>
        <authorList>
            <person name="Szrajer S."/>
            <person name="Gray D."/>
            <person name="Ylla G."/>
        </authorList>
    </citation>
    <scope>NUCLEOTIDE SEQUENCE [LARGE SCALE GENOMIC DNA]</scope>
    <source>
        <strain evidence="2">DAG 2021-001</strain>
        <tissue evidence="2">Whole body minus gut</tissue>
    </source>
</reference>
<name>A0AAN9VEN1_9ORTH</name>
<gene>
    <name evidence="2" type="ORF">R5R35_006146</name>
</gene>
<evidence type="ECO:0000313" key="3">
    <source>
        <dbReference type="Proteomes" id="UP001378592"/>
    </source>
</evidence>
<dbReference type="AlphaFoldDB" id="A0AAN9VEN1"/>
<feature type="compositionally biased region" description="Basic and acidic residues" evidence="1">
    <location>
        <begin position="117"/>
        <end position="128"/>
    </location>
</feature>
<evidence type="ECO:0000256" key="1">
    <source>
        <dbReference type="SAM" id="MobiDB-lite"/>
    </source>
</evidence>
<evidence type="ECO:0000313" key="2">
    <source>
        <dbReference type="EMBL" id="KAK7793664.1"/>
    </source>
</evidence>
<feature type="region of interest" description="Disordered" evidence="1">
    <location>
        <begin position="86"/>
        <end position="128"/>
    </location>
</feature>
<feature type="compositionally biased region" description="Pro residues" evidence="1">
    <location>
        <begin position="94"/>
        <end position="110"/>
    </location>
</feature>